<reference evidence="1" key="1">
    <citation type="submission" date="2021-08" db="EMBL/GenBank/DDBJ databases">
        <title>Novel anaerobic bacterium isolated from sea squirt in East Sea, Republic of Korea.</title>
        <authorList>
            <person name="Nguyen T.H."/>
            <person name="Li Z."/>
            <person name="Lee Y.-J."/>
            <person name="Ko J."/>
            <person name="Kim S.-G."/>
        </authorList>
    </citation>
    <scope>NUCLEOTIDE SEQUENCE</scope>
    <source>
        <strain evidence="1">KCTC 25031</strain>
    </source>
</reference>
<gene>
    <name evidence="1" type="ORF">K4L44_09125</name>
</gene>
<protein>
    <submittedName>
        <fullName evidence="1">Adenosine deaminase</fullName>
        <ecNumber evidence="1">3.5.4.4</ecNumber>
    </submittedName>
</protein>
<keyword evidence="2" id="KW-1185">Reference proteome</keyword>
<organism evidence="1 2">
    <name type="scientific">Halosquirtibacter laminarini</name>
    <dbReference type="NCBI Taxonomy" id="3374600"/>
    <lineage>
        <taxon>Bacteria</taxon>
        <taxon>Pseudomonadati</taxon>
        <taxon>Bacteroidota</taxon>
        <taxon>Bacteroidia</taxon>
        <taxon>Marinilabiliales</taxon>
        <taxon>Prolixibacteraceae</taxon>
        <taxon>Halosquirtibacter</taxon>
    </lineage>
</organism>
<dbReference type="Proteomes" id="UP000826212">
    <property type="component" value="Chromosome"/>
</dbReference>
<accession>A0AC61NHH4</accession>
<dbReference type="EC" id="3.5.4.4" evidence="1"/>
<sequence length="337" mass="38775">MMNYFLTKLPKAELHLHIEGTLEPELMFLLAQRNHITLKYDSVEALREAYNFQNLQDFLDLYYEGAAVLIHEKDFYDLTMAYLKRVHQDGTIHVEIFFDPQTHTHRGVSMETIVRGIHRALEDGKRWLGVTYVLIPSFLRHLSEEDALKTWEELKPFLPFFGAIGLDSSEKGNPPSKFKNVFQEVRNAGLRVVAHAGEEGPAEYIWDAMNTLKIDRIDHGNRSLEDLELMAAIHKADLAMTLCPLSNLSLKVVADLVDHPLQELMDRGVRVTINSDDPAYFGGYLAQNYISLQQSLQLTKEQMIQLARNSFDASFITETHRIELHKQLDNFLEAYDK</sequence>
<evidence type="ECO:0000313" key="2">
    <source>
        <dbReference type="Proteomes" id="UP000826212"/>
    </source>
</evidence>
<name>A0AC61NHH4_9BACT</name>
<dbReference type="EMBL" id="CP081303">
    <property type="protein sequence ID" value="QZE12751.1"/>
    <property type="molecule type" value="Genomic_DNA"/>
</dbReference>
<keyword evidence="1" id="KW-0378">Hydrolase</keyword>
<proteinExistence type="predicted"/>
<evidence type="ECO:0000313" key="1">
    <source>
        <dbReference type="EMBL" id="QZE12751.1"/>
    </source>
</evidence>